<name>A0ABU2N496_9ACTN</name>
<dbReference type="SUPFAM" id="SSF52540">
    <property type="entry name" value="P-loop containing nucleoside triphosphate hydrolases"/>
    <property type="match status" value="1"/>
</dbReference>
<evidence type="ECO:0000259" key="1">
    <source>
        <dbReference type="Pfam" id="PF01580"/>
    </source>
</evidence>
<feature type="domain" description="FtsK" evidence="1">
    <location>
        <begin position="7"/>
        <end position="76"/>
    </location>
</feature>
<sequence>TPGEEAGLIVIGDTESGKTSLLRAVARQITATRTPEQAKLIVLDHRMTMLREFDGPHLLGYSTGHERSLEVVGGLAEGLKKRLPGTDVTPEQLRDRSWWTGPEIYLLVDDYDLVATS</sequence>
<reference evidence="3" key="1">
    <citation type="submission" date="2023-07" db="EMBL/GenBank/DDBJ databases">
        <title>30 novel species of actinomycetes from the DSMZ collection.</title>
        <authorList>
            <person name="Nouioui I."/>
        </authorList>
    </citation>
    <scope>NUCLEOTIDE SEQUENCE [LARGE SCALE GENOMIC DNA]</scope>
    <source>
        <strain evidence="3">DSM 44938</strain>
    </source>
</reference>
<evidence type="ECO:0000313" key="2">
    <source>
        <dbReference type="EMBL" id="MDT0347888.1"/>
    </source>
</evidence>
<organism evidence="2 3">
    <name type="scientific">Streptomyces litchfieldiae</name>
    <dbReference type="NCBI Taxonomy" id="3075543"/>
    <lineage>
        <taxon>Bacteria</taxon>
        <taxon>Bacillati</taxon>
        <taxon>Actinomycetota</taxon>
        <taxon>Actinomycetes</taxon>
        <taxon>Kitasatosporales</taxon>
        <taxon>Streptomycetaceae</taxon>
        <taxon>Streptomyces</taxon>
    </lineage>
</organism>
<accession>A0ABU2N496</accession>
<dbReference type="InterPro" id="IPR002543">
    <property type="entry name" value="FtsK_dom"/>
</dbReference>
<evidence type="ECO:0000313" key="3">
    <source>
        <dbReference type="Proteomes" id="UP001183246"/>
    </source>
</evidence>
<gene>
    <name evidence="2" type="ORF">RM590_35825</name>
</gene>
<protein>
    <submittedName>
        <fullName evidence="2">FtsK/SpoIIIE domain-containing protein</fullName>
    </submittedName>
</protein>
<proteinExistence type="predicted"/>
<dbReference type="Proteomes" id="UP001183246">
    <property type="component" value="Unassembled WGS sequence"/>
</dbReference>
<dbReference type="RefSeq" id="WP_311708987.1">
    <property type="nucleotide sequence ID" value="NZ_JAVREL010000154.1"/>
</dbReference>
<comment type="caution">
    <text evidence="2">The sequence shown here is derived from an EMBL/GenBank/DDBJ whole genome shotgun (WGS) entry which is preliminary data.</text>
</comment>
<keyword evidence="3" id="KW-1185">Reference proteome</keyword>
<feature type="non-terminal residue" evidence="2">
    <location>
        <position position="117"/>
    </location>
</feature>
<dbReference type="Pfam" id="PF01580">
    <property type="entry name" value="FtsK_SpoIIIE"/>
    <property type="match status" value="1"/>
</dbReference>
<dbReference type="Gene3D" id="3.40.50.300">
    <property type="entry name" value="P-loop containing nucleotide triphosphate hydrolases"/>
    <property type="match status" value="1"/>
</dbReference>
<dbReference type="EMBL" id="JAVREL010000154">
    <property type="protein sequence ID" value="MDT0347888.1"/>
    <property type="molecule type" value="Genomic_DNA"/>
</dbReference>
<dbReference type="InterPro" id="IPR027417">
    <property type="entry name" value="P-loop_NTPase"/>
</dbReference>
<feature type="non-terminal residue" evidence="2">
    <location>
        <position position="1"/>
    </location>
</feature>